<proteinExistence type="predicted"/>
<evidence type="ECO:0000313" key="2">
    <source>
        <dbReference type="Proteomes" id="UP000292052"/>
    </source>
</evidence>
<protein>
    <submittedName>
        <fullName evidence="1">Uncharacterized protein</fullName>
    </submittedName>
</protein>
<dbReference type="EMBL" id="QDEB01098089">
    <property type="protein sequence ID" value="RZC32322.1"/>
    <property type="molecule type" value="Genomic_DNA"/>
</dbReference>
<name>A0A482VHG7_ASBVE</name>
<dbReference type="AlphaFoldDB" id="A0A482VHG7"/>
<dbReference type="Proteomes" id="UP000292052">
    <property type="component" value="Unassembled WGS sequence"/>
</dbReference>
<comment type="caution">
    <text evidence="1">The sequence shown here is derived from an EMBL/GenBank/DDBJ whole genome shotgun (WGS) entry which is preliminary data.</text>
</comment>
<reference evidence="1 2" key="1">
    <citation type="submission" date="2017-03" db="EMBL/GenBank/DDBJ databases">
        <title>Genome of the blue death feigning beetle - Asbolus verrucosus.</title>
        <authorList>
            <person name="Rider S.D."/>
        </authorList>
    </citation>
    <scope>NUCLEOTIDE SEQUENCE [LARGE SCALE GENOMIC DNA]</scope>
    <source>
        <strain evidence="1">Butters</strain>
        <tissue evidence="1">Head and leg muscle</tissue>
    </source>
</reference>
<organism evidence="1 2">
    <name type="scientific">Asbolus verrucosus</name>
    <name type="common">Desert ironclad beetle</name>
    <dbReference type="NCBI Taxonomy" id="1661398"/>
    <lineage>
        <taxon>Eukaryota</taxon>
        <taxon>Metazoa</taxon>
        <taxon>Ecdysozoa</taxon>
        <taxon>Arthropoda</taxon>
        <taxon>Hexapoda</taxon>
        <taxon>Insecta</taxon>
        <taxon>Pterygota</taxon>
        <taxon>Neoptera</taxon>
        <taxon>Endopterygota</taxon>
        <taxon>Coleoptera</taxon>
        <taxon>Polyphaga</taxon>
        <taxon>Cucujiformia</taxon>
        <taxon>Tenebrionidae</taxon>
        <taxon>Pimeliinae</taxon>
        <taxon>Asbolus</taxon>
    </lineage>
</organism>
<feature type="non-terminal residue" evidence="1">
    <location>
        <position position="1"/>
    </location>
</feature>
<keyword evidence="2" id="KW-1185">Reference proteome</keyword>
<dbReference type="OrthoDB" id="6775785at2759"/>
<evidence type="ECO:0000313" key="1">
    <source>
        <dbReference type="EMBL" id="RZC32322.1"/>
    </source>
</evidence>
<gene>
    <name evidence="1" type="ORF">BDFB_010115</name>
</gene>
<accession>A0A482VHG7</accession>
<sequence length="118" mass="13891">DINSRRSVYKGVVRNHPDLGVDVLFKDNNLLKNDWDTTTKINKILSTTLSEYIRRDVKTKIRPKLSTESGDNEKTSDIKFQTSMEKIYDYFLKEPEVQKRLASEELEKVERTEILRLI</sequence>